<dbReference type="AlphaFoldDB" id="A0A4Y2RSV1"/>
<accession>A0A4Y2RSV1</accession>
<comment type="caution">
    <text evidence="1">The sequence shown here is derived from an EMBL/GenBank/DDBJ whole genome shotgun (WGS) entry which is preliminary data.</text>
</comment>
<sequence>MGLSPLNTHNKRTNQNEILMSQRVHGTTNRQSNIVGRHSYRGGGIKVWVGISLGGYTDLLVLYIGTITAVRYRDEPYVIPYDCAIDEGFIQLDENSRPYRAGLSRNILRIMIWGEWIDQLNLWTLIPFNMFGTPRKTDGFFKSLSEAAK</sequence>
<dbReference type="OrthoDB" id="8942091at2759"/>
<name>A0A4Y2RSV1_ARAVE</name>
<protein>
    <submittedName>
        <fullName evidence="1">Uncharacterized protein</fullName>
    </submittedName>
</protein>
<organism evidence="1 2">
    <name type="scientific">Araneus ventricosus</name>
    <name type="common">Orbweaver spider</name>
    <name type="synonym">Epeira ventricosa</name>
    <dbReference type="NCBI Taxonomy" id="182803"/>
    <lineage>
        <taxon>Eukaryota</taxon>
        <taxon>Metazoa</taxon>
        <taxon>Ecdysozoa</taxon>
        <taxon>Arthropoda</taxon>
        <taxon>Chelicerata</taxon>
        <taxon>Arachnida</taxon>
        <taxon>Araneae</taxon>
        <taxon>Araneomorphae</taxon>
        <taxon>Entelegynae</taxon>
        <taxon>Araneoidea</taxon>
        <taxon>Araneidae</taxon>
        <taxon>Araneus</taxon>
    </lineage>
</organism>
<evidence type="ECO:0000313" key="1">
    <source>
        <dbReference type="EMBL" id="GBN78781.1"/>
    </source>
</evidence>
<evidence type="ECO:0000313" key="2">
    <source>
        <dbReference type="Proteomes" id="UP000499080"/>
    </source>
</evidence>
<dbReference type="EMBL" id="BGPR01018302">
    <property type="protein sequence ID" value="GBN78781.1"/>
    <property type="molecule type" value="Genomic_DNA"/>
</dbReference>
<gene>
    <name evidence="1" type="ORF">AVEN_71286_1</name>
</gene>
<reference evidence="1 2" key="1">
    <citation type="journal article" date="2019" name="Sci. Rep.">
        <title>Orb-weaving spider Araneus ventricosus genome elucidates the spidroin gene catalogue.</title>
        <authorList>
            <person name="Kono N."/>
            <person name="Nakamura H."/>
            <person name="Ohtoshi R."/>
            <person name="Moran D.A.P."/>
            <person name="Shinohara A."/>
            <person name="Yoshida Y."/>
            <person name="Fujiwara M."/>
            <person name="Mori M."/>
            <person name="Tomita M."/>
            <person name="Arakawa K."/>
        </authorList>
    </citation>
    <scope>NUCLEOTIDE SEQUENCE [LARGE SCALE GENOMIC DNA]</scope>
</reference>
<proteinExistence type="predicted"/>
<keyword evidence="2" id="KW-1185">Reference proteome</keyword>
<dbReference type="Proteomes" id="UP000499080">
    <property type="component" value="Unassembled WGS sequence"/>
</dbReference>